<feature type="non-terminal residue" evidence="1">
    <location>
        <position position="1"/>
    </location>
</feature>
<gene>
    <name evidence="1" type="ORF">DERYTH_LOCUS23241</name>
</gene>
<comment type="caution">
    <text evidence="1">The sequence shown here is derived from an EMBL/GenBank/DDBJ whole genome shotgun (WGS) entry which is preliminary data.</text>
</comment>
<proteinExistence type="predicted"/>
<evidence type="ECO:0000313" key="2">
    <source>
        <dbReference type="Proteomes" id="UP000789405"/>
    </source>
</evidence>
<sequence>NSIPSSNLTQAIYNSLISILELDKNLEGDVGFSFEYCVDFTDLLNFQESSNLSKSSIANKLIEKHENMNLTSDNETNSSDDENTVETAEWLSKILNE</sequence>
<protein>
    <submittedName>
        <fullName evidence="1">20735_t:CDS:1</fullName>
    </submittedName>
</protein>
<name>A0A9N9P8P6_9GLOM</name>
<reference evidence="1" key="1">
    <citation type="submission" date="2021-06" db="EMBL/GenBank/DDBJ databases">
        <authorList>
            <person name="Kallberg Y."/>
            <person name="Tangrot J."/>
            <person name="Rosling A."/>
        </authorList>
    </citation>
    <scope>NUCLEOTIDE SEQUENCE</scope>
    <source>
        <strain evidence="1">MA453B</strain>
    </source>
</reference>
<evidence type="ECO:0000313" key="1">
    <source>
        <dbReference type="EMBL" id="CAG8800326.1"/>
    </source>
</evidence>
<keyword evidence="2" id="KW-1185">Reference proteome</keyword>
<dbReference type="EMBL" id="CAJVPY010034745">
    <property type="protein sequence ID" value="CAG8800326.1"/>
    <property type="molecule type" value="Genomic_DNA"/>
</dbReference>
<dbReference type="AlphaFoldDB" id="A0A9N9P8P6"/>
<dbReference type="OrthoDB" id="2430504at2759"/>
<dbReference type="Proteomes" id="UP000789405">
    <property type="component" value="Unassembled WGS sequence"/>
</dbReference>
<accession>A0A9N9P8P6</accession>
<organism evidence="1 2">
    <name type="scientific">Dentiscutata erythropus</name>
    <dbReference type="NCBI Taxonomy" id="1348616"/>
    <lineage>
        <taxon>Eukaryota</taxon>
        <taxon>Fungi</taxon>
        <taxon>Fungi incertae sedis</taxon>
        <taxon>Mucoromycota</taxon>
        <taxon>Glomeromycotina</taxon>
        <taxon>Glomeromycetes</taxon>
        <taxon>Diversisporales</taxon>
        <taxon>Gigasporaceae</taxon>
        <taxon>Dentiscutata</taxon>
    </lineage>
</organism>
<feature type="non-terminal residue" evidence="1">
    <location>
        <position position="97"/>
    </location>
</feature>